<feature type="transmembrane region" description="Helical" evidence="9">
    <location>
        <begin position="490"/>
        <end position="519"/>
    </location>
</feature>
<dbReference type="InterPro" id="IPR001757">
    <property type="entry name" value="P_typ_ATPase"/>
</dbReference>
<dbReference type="GO" id="GO:0005524">
    <property type="term" value="F:ATP binding"/>
    <property type="evidence" value="ECO:0007669"/>
    <property type="project" value="UniProtKB-KW"/>
</dbReference>
<dbReference type="InterPro" id="IPR023299">
    <property type="entry name" value="ATPase_P-typ_cyto_dom_N"/>
</dbReference>
<sequence>MGLPDGLNSGSSSGYVDTLRNPWESLQIPAPGEKSLFVKGAVENVLERSSFVQLLDGSVVELDQSFRDLILQSLNEMSTSALRVLGFAYKEDIPEFDTYNGDEDHPAHQLLLNPDRYSSIESKLIFVGLAGLRDPPRKEVRQAIEDCIAAGIRVMVITGDNKNTAEAICREIGIFGPNEDISSRSLTGRDFMDYHDQISHLRQSGGLLFSRAEPRHKQEIVRLLKADGEVVAMTGDGVNDAPALKLADIGIAMGIAGTEVAKEASDMVLADDNFGTIVAAVGEGRSIYNNMKAFIRYMISSNIGEVASIFLTAALGIPEGLIPVQLLWVNLVTDGPPATALGFNPPDKDVMKKPPRRSDDSLISAWILFRYLVIGLYVGIATVGVFIIWYTHNSFFGINLSGDGHSVITYSQLANWGQCHSWDNFSVSPFTAGAQVYNFDTNPCDYFQTGKIKAMTLSLSVLVAIEMFNSLNALSEDGSLLTMPPWVNPWLLLAMSVSFGLHFLILYVPFLALVFGVVPLSLNEWLLVLAVTLPVILIDEILKFVGRCTSGFRYSGARKPSKHKAE</sequence>
<evidence type="ECO:0000256" key="7">
    <source>
        <dbReference type="ARBA" id="ARBA00022989"/>
    </source>
</evidence>
<dbReference type="InterPro" id="IPR036412">
    <property type="entry name" value="HAD-like_sf"/>
</dbReference>
<dbReference type="EMBL" id="CAUOFW020000976">
    <property type="protein sequence ID" value="CAK9139637.1"/>
    <property type="molecule type" value="Genomic_DNA"/>
</dbReference>
<evidence type="ECO:0000313" key="11">
    <source>
        <dbReference type="EMBL" id="CAK9139637.1"/>
    </source>
</evidence>
<evidence type="ECO:0000256" key="5">
    <source>
        <dbReference type="ARBA" id="ARBA00022842"/>
    </source>
</evidence>
<dbReference type="PRINTS" id="PR00119">
    <property type="entry name" value="CATATPASE"/>
</dbReference>
<name>A0ABC8R6B6_9AQUA</name>
<dbReference type="InterPro" id="IPR023298">
    <property type="entry name" value="ATPase_P-typ_TM_dom_sf"/>
</dbReference>
<evidence type="ECO:0000256" key="6">
    <source>
        <dbReference type="ARBA" id="ARBA00022967"/>
    </source>
</evidence>
<evidence type="ECO:0000256" key="3">
    <source>
        <dbReference type="ARBA" id="ARBA00022741"/>
    </source>
</evidence>
<feature type="transmembrane region" description="Helical" evidence="9">
    <location>
        <begin position="525"/>
        <end position="545"/>
    </location>
</feature>
<reference evidence="11 12" key="1">
    <citation type="submission" date="2024-02" db="EMBL/GenBank/DDBJ databases">
        <authorList>
            <person name="Vignale AGUSTIN F."/>
            <person name="Sosa J E."/>
            <person name="Modenutti C."/>
        </authorList>
    </citation>
    <scope>NUCLEOTIDE SEQUENCE [LARGE SCALE GENOMIC DNA]</scope>
</reference>
<feature type="transmembrane region" description="Helical" evidence="9">
    <location>
        <begin position="363"/>
        <end position="390"/>
    </location>
</feature>
<keyword evidence="4" id="KW-0067">ATP-binding</keyword>
<keyword evidence="2 9" id="KW-0812">Transmembrane</keyword>
<gene>
    <name evidence="11" type="ORF">ILEXP_LOCUS7034</name>
</gene>
<dbReference type="SUPFAM" id="SSF56784">
    <property type="entry name" value="HAD-like"/>
    <property type="match status" value="1"/>
</dbReference>
<keyword evidence="6" id="KW-1278">Translocase</keyword>
<evidence type="ECO:0000256" key="4">
    <source>
        <dbReference type="ARBA" id="ARBA00022840"/>
    </source>
</evidence>
<proteinExistence type="predicted"/>
<evidence type="ECO:0000256" key="2">
    <source>
        <dbReference type="ARBA" id="ARBA00022692"/>
    </source>
</evidence>
<dbReference type="FunFam" id="1.20.1110.10:FF:000077">
    <property type="entry name" value="ECA1 (ER-TYPE CA2+-ATPASE 1)"/>
    <property type="match status" value="1"/>
</dbReference>
<dbReference type="GO" id="GO:0016020">
    <property type="term" value="C:membrane"/>
    <property type="evidence" value="ECO:0007669"/>
    <property type="project" value="UniProtKB-SubCell"/>
</dbReference>
<protein>
    <recommendedName>
        <fullName evidence="10">Cation-transporting P-type ATPase C-terminal domain-containing protein</fullName>
    </recommendedName>
</protein>
<evidence type="ECO:0000256" key="9">
    <source>
        <dbReference type="SAM" id="Phobius"/>
    </source>
</evidence>
<dbReference type="Gene3D" id="1.20.1110.10">
    <property type="entry name" value="Calcium-transporting ATPase, transmembrane domain"/>
    <property type="match status" value="1"/>
</dbReference>
<evidence type="ECO:0000259" key="10">
    <source>
        <dbReference type="Pfam" id="PF00689"/>
    </source>
</evidence>
<dbReference type="Pfam" id="PF08282">
    <property type="entry name" value="Hydrolase_3"/>
    <property type="match status" value="1"/>
</dbReference>
<feature type="domain" description="Cation-transporting P-type ATPase C-terminal" evidence="10">
    <location>
        <begin position="320"/>
        <end position="545"/>
    </location>
</feature>
<keyword evidence="12" id="KW-1185">Reference proteome</keyword>
<dbReference type="PANTHER" id="PTHR42861">
    <property type="entry name" value="CALCIUM-TRANSPORTING ATPASE"/>
    <property type="match status" value="1"/>
</dbReference>
<comment type="caution">
    <text evidence="11">The sequence shown here is derived from an EMBL/GenBank/DDBJ whole genome shotgun (WGS) entry which is preliminary data.</text>
</comment>
<dbReference type="Gene3D" id="3.40.1110.10">
    <property type="entry name" value="Calcium-transporting ATPase, cytoplasmic domain N"/>
    <property type="match status" value="1"/>
</dbReference>
<dbReference type="InterPro" id="IPR006068">
    <property type="entry name" value="ATPase_P-typ_cation-transptr_C"/>
</dbReference>
<dbReference type="NCBIfam" id="TIGR01494">
    <property type="entry name" value="ATPase_P-type"/>
    <property type="match status" value="1"/>
</dbReference>
<dbReference type="Pfam" id="PF00689">
    <property type="entry name" value="Cation_ATPase_C"/>
    <property type="match status" value="1"/>
</dbReference>
<dbReference type="SUPFAM" id="SSF81665">
    <property type="entry name" value="Calcium ATPase, transmembrane domain M"/>
    <property type="match status" value="1"/>
</dbReference>
<accession>A0ABC8R6B6</accession>
<dbReference type="FunFam" id="3.40.50.1000:FF:000083">
    <property type="entry name" value="Sodium/potassium-transporting ATPase subunit alpha"/>
    <property type="match status" value="1"/>
</dbReference>
<keyword evidence="3" id="KW-0547">Nucleotide-binding</keyword>
<organism evidence="11 12">
    <name type="scientific">Ilex paraguariensis</name>
    <name type="common">yerba mate</name>
    <dbReference type="NCBI Taxonomy" id="185542"/>
    <lineage>
        <taxon>Eukaryota</taxon>
        <taxon>Viridiplantae</taxon>
        <taxon>Streptophyta</taxon>
        <taxon>Embryophyta</taxon>
        <taxon>Tracheophyta</taxon>
        <taxon>Spermatophyta</taxon>
        <taxon>Magnoliopsida</taxon>
        <taxon>eudicotyledons</taxon>
        <taxon>Gunneridae</taxon>
        <taxon>Pentapetalae</taxon>
        <taxon>asterids</taxon>
        <taxon>campanulids</taxon>
        <taxon>Aquifoliales</taxon>
        <taxon>Aquifoliaceae</taxon>
        <taxon>Ilex</taxon>
    </lineage>
</organism>
<keyword evidence="8 9" id="KW-0472">Membrane</keyword>
<keyword evidence="7 9" id="KW-1133">Transmembrane helix</keyword>
<dbReference type="Proteomes" id="UP001642360">
    <property type="component" value="Unassembled WGS sequence"/>
</dbReference>
<dbReference type="SUPFAM" id="SSF81660">
    <property type="entry name" value="Metal cation-transporting ATPase, ATP-binding domain N"/>
    <property type="match status" value="1"/>
</dbReference>
<keyword evidence="5" id="KW-0460">Magnesium</keyword>
<comment type="subcellular location">
    <subcellularLocation>
        <location evidence="1">Membrane</location>
        <topology evidence="1">Multi-pass membrane protein</topology>
    </subcellularLocation>
</comment>
<dbReference type="AlphaFoldDB" id="A0ABC8R6B6"/>
<dbReference type="Pfam" id="PF13246">
    <property type="entry name" value="Cation_ATPase"/>
    <property type="match status" value="1"/>
</dbReference>
<evidence type="ECO:0000313" key="12">
    <source>
        <dbReference type="Proteomes" id="UP001642360"/>
    </source>
</evidence>
<evidence type="ECO:0000256" key="8">
    <source>
        <dbReference type="ARBA" id="ARBA00023136"/>
    </source>
</evidence>
<evidence type="ECO:0000256" key="1">
    <source>
        <dbReference type="ARBA" id="ARBA00004141"/>
    </source>
</evidence>